<organism evidence="2 3">
    <name type="scientific">Chara braunii</name>
    <name type="common">Braun's stonewort</name>
    <dbReference type="NCBI Taxonomy" id="69332"/>
    <lineage>
        <taxon>Eukaryota</taxon>
        <taxon>Viridiplantae</taxon>
        <taxon>Streptophyta</taxon>
        <taxon>Charophyceae</taxon>
        <taxon>Charales</taxon>
        <taxon>Characeae</taxon>
        <taxon>Chara</taxon>
    </lineage>
</organism>
<feature type="compositionally biased region" description="Polar residues" evidence="1">
    <location>
        <begin position="283"/>
        <end position="294"/>
    </location>
</feature>
<feature type="compositionally biased region" description="Basic and acidic residues" evidence="1">
    <location>
        <begin position="652"/>
        <end position="661"/>
    </location>
</feature>
<name>A0A388KIM0_CHABU</name>
<dbReference type="AlphaFoldDB" id="A0A388KIM0"/>
<evidence type="ECO:0000256" key="1">
    <source>
        <dbReference type="SAM" id="MobiDB-lite"/>
    </source>
</evidence>
<keyword evidence="3" id="KW-1185">Reference proteome</keyword>
<feature type="region of interest" description="Disordered" evidence="1">
    <location>
        <begin position="626"/>
        <end position="669"/>
    </location>
</feature>
<proteinExistence type="predicted"/>
<protein>
    <submittedName>
        <fullName evidence="2">Uncharacterized protein</fullName>
    </submittedName>
</protein>
<sequence>MTRHRVVLLGGRSTEVHTPIFRRLQRGCCTCGRPPLPQKGTGRNMSTCARRGVTVIYRLRSSVGHLDALDEVRSGAAEGCCGGPVDEDPEPLVWGARPRASVTEEELAATKRRLQKLGSRPPRPVSEVFGARAAVLLPYEAEVPEEEVVDDGAREVRADAVDDDDDWTDPREIACRADKRLERVYFAQGGHSTEAQPQTTLIRADDDPPRGASNTRHGTGRGAGTSRTGHATRPRMVFGADRTDDERIVKDDEALLRVRRSAAPDFRTKAQPLRRSERLVSRDGTTPQKETPGSQHLDDIQGDVVEGKQPEQRTTAQQEPSQDVPSYLRTRDFMVGGEGTPGGGIGRRQHVRLGDMADYYPHDTQREETVTQAECDAQIDVEEERCLSRMQRAGKVAYLEEVECMRRLETIGAGAENDKAEAVIGPEAALQPWGGGQDVTGHANVPHVSASPPVQCKSLASQAPLTSVTGFSGATLYWDLWHLQVRRLSKCSVMRTMVMTVETHRVWRRTVQTSRSHRGCPFTFSPSSEYFVLETRDLATRRSREGTESRASHEEIFTQYRMQDLRIAAAPEAGVQSGAYTSGEEALPMRAGERRHESLTEIDTRIAAHDAEIAALREGSTLASIADATRDNDTDTEEEPIDVGYGTVTHSTIRDDRDRGSNEGAGVET</sequence>
<feature type="region of interest" description="Disordered" evidence="1">
    <location>
        <begin position="266"/>
        <end position="301"/>
    </location>
</feature>
<dbReference type="EMBL" id="BFEA01000122">
    <property type="protein sequence ID" value="GBG69901.1"/>
    <property type="molecule type" value="Genomic_DNA"/>
</dbReference>
<feature type="region of interest" description="Disordered" evidence="1">
    <location>
        <begin position="307"/>
        <end position="326"/>
    </location>
</feature>
<evidence type="ECO:0000313" key="2">
    <source>
        <dbReference type="EMBL" id="GBG69901.1"/>
    </source>
</evidence>
<feature type="compositionally biased region" description="Polar residues" evidence="1">
    <location>
        <begin position="190"/>
        <end position="201"/>
    </location>
</feature>
<gene>
    <name evidence="2" type="ORF">CBR_g4729</name>
</gene>
<comment type="caution">
    <text evidence="2">The sequence shown here is derived from an EMBL/GenBank/DDBJ whole genome shotgun (WGS) entry which is preliminary data.</text>
</comment>
<feature type="compositionally biased region" description="Polar residues" evidence="1">
    <location>
        <begin position="312"/>
        <end position="324"/>
    </location>
</feature>
<dbReference type="Proteomes" id="UP000265515">
    <property type="component" value="Unassembled WGS sequence"/>
</dbReference>
<dbReference type="Gramene" id="GBG69901">
    <property type="protein sequence ID" value="GBG69901"/>
    <property type="gene ID" value="CBR_g4729"/>
</dbReference>
<evidence type="ECO:0000313" key="3">
    <source>
        <dbReference type="Proteomes" id="UP000265515"/>
    </source>
</evidence>
<reference evidence="2 3" key="1">
    <citation type="journal article" date="2018" name="Cell">
        <title>The Chara Genome: Secondary Complexity and Implications for Plant Terrestrialization.</title>
        <authorList>
            <person name="Nishiyama T."/>
            <person name="Sakayama H."/>
            <person name="Vries J.D."/>
            <person name="Buschmann H."/>
            <person name="Saint-Marcoux D."/>
            <person name="Ullrich K.K."/>
            <person name="Haas F.B."/>
            <person name="Vanderstraeten L."/>
            <person name="Becker D."/>
            <person name="Lang D."/>
            <person name="Vosolsobe S."/>
            <person name="Rombauts S."/>
            <person name="Wilhelmsson P.K.I."/>
            <person name="Janitza P."/>
            <person name="Kern R."/>
            <person name="Heyl A."/>
            <person name="Rumpler F."/>
            <person name="Villalobos L.I.A.C."/>
            <person name="Clay J.M."/>
            <person name="Skokan R."/>
            <person name="Toyoda A."/>
            <person name="Suzuki Y."/>
            <person name="Kagoshima H."/>
            <person name="Schijlen E."/>
            <person name="Tajeshwar N."/>
            <person name="Catarino B."/>
            <person name="Hetherington A.J."/>
            <person name="Saltykova A."/>
            <person name="Bonnot C."/>
            <person name="Breuninger H."/>
            <person name="Symeonidi A."/>
            <person name="Radhakrishnan G.V."/>
            <person name="Van Nieuwerburgh F."/>
            <person name="Deforce D."/>
            <person name="Chang C."/>
            <person name="Karol K.G."/>
            <person name="Hedrich R."/>
            <person name="Ulvskov P."/>
            <person name="Glockner G."/>
            <person name="Delwiche C.F."/>
            <person name="Petrasek J."/>
            <person name="Van de Peer Y."/>
            <person name="Friml J."/>
            <person name="Beilby M."/>
            <person name="Dolan L."/>
            <person name="Kohara Y."/>
            <person name="Sugano S."/>
            <person name="Fujiyama A."/>
            <person name="Delaux P.-M."/>
            <person name="Quint M."/>
            <person name="TheiBen G."/>
            <person name="Hagemann M."/>
            <person name="Harholt J."/>
            <person name="Dunand C."/>
            <person name="Zachgo S."/>
            <person name="Langdale J."/>
            <person name="Maumus F."/>
            <person name="Straeten D.V.D."/>
            <person name="Gould S.B."/>
            <person name="Rensing S.A."/>
        </authorList>
    </citation>
    <scope>NUCLEOTIDE SEQUENCE [LARGE SCALE GENOMIC DNA]</scope>
    <source>
        <strain evidence="2 3">S276</strain>
    </source>
</reference>
<feature type="region of interest" description="Disordered" evidence="1">
    <location>
        <begin position="188"/>
        <end position="244"/>
    </location>
</feature>
<accession>A0A388KIM0</accession>